<dbReference type="PANTHER" id="PTHR45947:SF3">
    <property type="entry name" value="SULFOQUINOVOSYL TRANSFERASE SQD2"/>
    <property type="match status" value="1"/>
</dbReference>
<reference evidence="5 6" key="1">
    <citation type="submission" date="2016-10" db="EMBL/GenBank/DDBJ databases">
        <authorList>
            <person name="de Groot N.N."/>
        </authorList>
    </citation>
    <scope>NUCLEOTIDE SEQUENCE [LARGE SCALE GENOMIC DNA]</scope>
    <source>
        <strain evidence="5 6">DSM 16859</strain>
    </source>
</reference>
<dbReference type="STRING" id="64702.SAMN05443377_105100"/>
<dbReference type="InterPro" id="IPR050194">
    <property type="entry name" value="Glycosyltransferase_grp1"/>
</dbReference>
<dbReference type="SUPFAM" id="SSF53756">
    <property type="entry name" value="UDP-Glycosyltransferase/glycogen phosphorylase"/>
    <property type="match status" value="1"/>
</dbReference>
<evidence type="ECO:0000256" key="1">
    <source>
        <dbReference type="ARBA" id="ARBA00022676"/>
    </source>
</evidence>
<keyword evidence="6" id="KW-1185">Reference proteome</keyword>
<organism evidence="5 6">
    <name type="scientific">Propionibacterium cyclohexanicum</name>
    <dbReference type="NCBI Taxonomy" id="64702"/>
    <lineage>
        <taxon>Bacteria</taxon>
        <taxon>Bacillati</taxon>
        <taxon>Actinomycetota</taxon>
        <taxon>Actinomycetes</taxon>
        <taxon>Propionibacteriales</taxon>
        <taxon>Propionibacteriaceae</taxon>
        <taxon>Propionibacterium</taxon>
    </lineage>
</organism>
<keyword evidence="2 5" id="KW-0808">Transferase</keyword>
<accession>A0A1H9R530</accession>
<dbReference type="InterPro" id="IPR028098">
    <property type="entry name" value="Glyco_trans_4-like_N"/>
</dbReference>
<feature type="domain" description="Glycosyl transferase family 1" evidence="3">
    <location>
        <begin position="214"/>
        <end position="349"/>
    </location>
</feature>
<evidence type="ECO:0000313" key="5">
    <source>
        <dbReference type="EMBL" id="SER67063.1"/>
    </source>
</evidence>
<dbReference type="Pfam" id="PF00534">
    <property type="entry name" value="Glycos_transf_1"/>
    <property type="match status" value="1"/>
</dbReference>
<feature type="domain" description="Glycosyltransferase subfamily 4-like N-terminal" evidence="4">
    <location>
        <begin position="21"/>
        <end position="190"/>
    </location>
</feature>
<dbReference type="Proteomes" id="UP000198815">
    <property type="component" value="Unassembled WGS sequence"/>
</dbReference>
<protein>
    <submittedName>
        <fullName evidence="5">Glycosyltransferase involved in cell wall bisynthesis</fullName>
    </submittedName>
</protein>
<dbReference type="Gene3D" id="3.40.50.2000">
    <property type="entry name" value="Glycogen Phosphorylase B"/>
    <property type="match status" value="2"/>
</dbReference>
<evidence type="ECO:0000256" key="2">
    <source>
        <dbReference type="ARBA" id="ARBA00022679"/>
    </source>
</evidence>
<dbReference type="Pfam" id="PF13439">
    <property type="entry name" value="Glyco_transf_4"/>
    <property type="match status" value="1"/>
</dbReference>
<name>A0A1H9R530_9ACTN</name>
<sequence length="377" mass="41930">MQSSGGQMAGAIVQEWISVSGGSERVVSAMAESLGDVDIYTLWNDDPDRFRNYHVYESMLRRRPFRGHKALSIPLQLGLWRRLRPRRAYDWMLVSSHLFAHHARFIGEYRDIAKYVYAHTPARYIWEPSLDARGSKILPRVASSVLRPLDRMRAQEDHALAANSEFVRQRIQSTWHRDAVVIPPPVDVERISEVRDWTTMLSAGESRTYASLPDEFILGASRFIPYKRLDLVIKTAAVADIPAVIAGDGPELEHLTAMARSAQVPVQIVRAPSDALLYALYQAAKVFVFPPVEDFGIMPIEALAAGCPVVTGPVGGASESLASVGLSGVAASLEPQDLAQQIDIASRGPRWMNSKAAQRFSKGKFVDALRTWMSIRH</sequence>
<dbReference type="GO" id="GO:1901137">
    <property type="term" value="P:carbohydrate derivative biosynthetic process"/>
    <property type="evidence" value="ECO:0007669"/>
    <property type="project" value="UniProtKB-ARBA"/>
</dbReference>
<dbReference type="AlphaFoldDB" id="A0A1H9R530"/>
<keyword evidence="1" id="KW-0328">Glycosyltransferase</keyword>
<proteinExistence type="predicted"/>
<evidence type="ECO:0000259" key="4">
    <source>
        <dbReference type="Pfam" id="PF13439"/>
    </source>
</evidence>
<gene>
    <name evidence="5" type="ORF">SAMN05443377_105100</name>
</gene>
<evidence type="ECO:0000313" key="6">
    <source>
        <dbReference type="Proteomes" id="UP000198815"/>
    </source>
</evidence>
<dbReference type="PANTHER" id="PTHR45947">
    <property type="entry name" value="SULFOQUINOVOSYL TRANSFERASE SQD2"/>
    <property type="match status" value="1"/>
</dbReference>
<dbReference type="InterPro" id="IPR001296">
    <property type="entry name" value="Glyco_trans_1"/>
</dbReference>
<evidence type="ECO:0000259" key="3">
    <source>
        <dbReference type="Pfam" id="PF00534"/>
    </source>
</evidence>
<dbReference type="EMBL" id="FOGZ01000005">
    <property type="protein sequence ID" value="SER67063.1"/>
    <property type="molecule type" value="Genomic_DNA"/>
</dbReference>
<dbReference type="GO" id="GO:0016757">
    <property type="term" value="F:glycosyltransferase activity"/>
    <property type="evidence" value="ECO:0007669"/>
    <property type="project" value="UniProtKB-KW"/>
</dbReference>